<feature type="domain" description="C-type lectin" evidence="3">
    <location>
        <begin position="140"/>
        <end position="258"/>
    </location>
</feature>
<gene>
    <name evidence="4" type="ORF">CVLEPA_LOCUS16081</name>
</gene>
<dbReference type="InterPro" id="IPR016187">
    <property type="entry name" value="CTDL_fold"/>
</dbReference>
<evidence type="ECO:0000313" key="4">
    <source>
        <dbReference type="EMBL" id="CAK8684911.1"/>
    </source>
</evidence>
<evidence type="ECO:0000259" key="3">
    <source>
        <dbReference type="PROSITE" id="PS50041"/>
    </source>
</evidence>
<dbReference type="Proteomes" id="UP001642483">
    <property type="component" value="Unassembled WGS sequence"/>
</dbReference>
<organism evidence="4 5">
    <name type="scientific">Clavelina lepadiformis</name>
    <name type="common">Light-bulb sea squirt</name>
    <name type="synonym">Ascidia lepadiformis</name>
    <dbReference type="NCBI Taxonomy" id="159417"/>
    <lineage>
        <taxon>Eukaryota</taxon>
        <taxon>Metazoa</taxon>
        <taxon>Chordata</taxon>
        <taxon>Tunicata</taxon>
        <taxon>Ascidiacea</taxon>
        <taxon>Aplousobranchia</taxon>
        <taxon>Clavelinidae</taxon>
        <taxon>Clavelina</taxon>
    </lineage>
</organism>
<evidence type="ECO:0000256" key="1">
    <source>
        <dbReference type="SAM" id="MobiDB-lite"/>
    </source>
</evidence>
<feature type="signal peptide" evidence="2">
    <location>
        <begin position="1"/>
        <end position="18"/>
    </location>
</feature>
<reference evidence="4 5" key="1">
    <citation type="submission" date="2024-02" db="EMBL/GenBank/DDBJ databases">
        <authorList>
            <person name="Daric V."/>
            <person name="Darras S."/>
        </authorList>
    </citation>
    <scope>NUCLEOTIDE SEQUENCE [LARGE SCALE GENOMIC DNA]</scope>
</reference>
<protein>
    <recommendedName>
        <fullName evidence="3">C-type lectin domain-containing protein</fullName>
    </recommendedName>
</protein>
<keyword evidence="5" id="KW-1185">Reference proteome</keyword>
<comment type="caution">
    <text evidence="4">The sequence shown here is derived from an EMBL/GenBank/DDBJ whole genome shotgun (WGS) entry which is preliminary data.</text>
</comment>
<dbReference type="Gene3D" id="3.10.100.10">
    <property type="entry name" value="Mannose-Binding Protein A, subunit A"/>
    <property type="match status" value="1"/>
</dbReference>
<dbReference type="Pfam" id="PF00059">
    <property type="entry name" value="Lectin_C"/>
    <property type="match status" value="1"/>
</dbReference>
<feature type="compositionally biased region" description="Basic and acidic residues" evidence="1">
    <location>
        <begin position="55"/>
        <end position="67"/>
    </location>
</feature>
<feature type="region of interest" description="Disordered" evidence="1">
    <location>
        <begin position="35"/>
        <end position="73"/>
    </location>
</feature>
<dbReference type="Gene3D" id="1.20.5.320">
    <property type="entry name" value="6-Phosphogluconate Dehydrogenase, domain 3"/>
    <property type="match status" value="1"/>
</dbReference>
<dbReference type="InterPro" id="IPR016186">
    <property type="entry name" value="C-type_lectin-like/link_sf"/>
</dbReference>
<proteinExistence type="predicted"/>
<dbReference type="EMBL" id="CAWYQH010000098">
    <property type="protein sequence ID" value="CAK8684911.1"/>
    <property type="molecule type" value="Genomic_DNA"/>
</dbReference>
<name>A0ABP0FZ84_CLALP</name>
<accession>A0ABP0FZ84</accession>
<sequence>MVFRAFALLLMLGVFVQSQDYLTCLRNNDAFAELTTQDPKSDSRGPPGYPGKRGAASEKGEVGEKGLKGAPGTSDLTTLNHLQDYIIKVERNLLEALRNISDLQNTVSTLASDHRNVQADVRKLCQDGKTFHEKGWYAQPNGYQYMVTETRQSWQQSRDICRNKGGDLAVNGMRDLTMRRVIIASLFTGLKSVWIGLNDIDQEGRFRWVEGQSLISAEAGWLPGEPSNDGHCVELNYVNPAYKINDRPCNAQFSALCEKPAARVCA</sequence>
<dbReference type="CDD" id="cd00037">
    <property type="entry name" value="CLECT"/>
    <property type="match status" value="1"/>
</dbReference>
<dbReference type="PANTHER" id="PTHR22803">
    <property type="entry name" value="MANNOSE, PHOSPHOLIPASE, LECTIN RECEPTOR RELATED"/>
    <property type="match status" value="1"/>
</dbReference>
<dbReference type="PROSITE" id="PS50041">
    <property type="entry name" value="C_TYPE_LECTIN_2"/>
    <property type="match status" value="1"/>
</dbReference>
<dbReference type="InterPro" id="IPR050111">
    <property type="entry name" value="C-type_lectin/snaclec_domain"/>
</dbReference>
<dbReference type="InterPro" id="IPR001304">
    <property type="entry name" value="C-type_lectin-like"/>
</dbReference>
<evidence type="ECO:0000313" key="5">
    <source>
        <dbReference type="Proteomes" id="UP001642483"/>
    </source>
</evidence>
<keyword evidence="2" id="KW-0732">Signal</keyword>
<dbReference type="SUPFAM" id="SSF56436">
    <property type="entry name" value="C-type lectin-like"/>
    <property type="match status" value="1"/>
</dbReference>
<evidence type="ECO:0000256" key="2">
    <source>
        <dbReference type="SAM" id="SignalP"/>
    </source>
</evidence>
<dbReference type="SMART" id="SM00034">
    <property type="entry name" value="CLECT"/>
    <property type="match status" value="1"/>
</dbReference>
<feature type="chain" id="PRO_5046179810" description="C-type lectin domain-containing protein" evidence="2">
    <location>
        <begin position="19"/>
        <end position="266"/>
    </location>
</feature>